<protein>
    <submittedName>
        <fullName evidence="1">Uncharacterized protein</fullName>
    </submittedName>
</protein>
<comment type="caution">
    <text evidence="1">The sequence shown here is derived from an EMBL/GenBank/DDBJ whole genome shotgun (WGS) entry which is preliminary data.</text>
</comment>
<sequence>FMSYMAGGDQEQDTITFSETDFFVLLLTWSVADDEGMAYLNGTMTAGGIRTGLGTWAGNLSSTRTTIGAQATVPTSPWDGSIGPVVVWAGASAPPALQAAAASLAVV</sequence>
<dbReference type="AlphaFoldDB" id="A0A0F9DLJ9"/>
<gene>
    <name evidence="1" type="ORF">LCGC14_2474300</name>
</gene>
<evidence type="ECO:0000313" key="1">
    <source>
        <dbReference type="EMBL" id="KKL18561.1"/>
    </source>
</evidence>
<organism evidence="1">
    <name type="scientific">marine sediment metagenome</name>
    <dbReference type="NCBI Taxonomy" id="412755"/>
    <lineage>
        <taxon>unclassified sequences</taxon>
        <taxon>metagenomes</taxon>
        <taxon>ecological metagenomes</taxon>
    </lineage>
</organism>
<feature type="non-terminal residue" evidence="1">
    <location>
        <position position="1"/>
    </location>
</feature>
<proteinExistence type="predicted"/>
<accession>A0A0F9DLJ9</accession>
<dbReference type="EMBL" id="LAZR01038821">
    <property type="protein sequence ID" value="KKL18561.1"/>
    <property type="molecule type" value="Genomic_DNA"/>
</dbReference>
<reference evidence="1" key="1">
    <citation type="journal article" date="2015" name="Nature">
        <title>Complex archaea that bridge the gap between prokaryotes and eukaryotes.</title>
        <authorList>
            <person name="Spang A."/>
            <person name="Saw J.H."/>
            <person name="Jorgensen S.L."/>
            <person name="Zaremba-Niedzwiedzka K."/>
            <person name="Martijn J."/>
            <person name="Lind A.E."/>
            <person name="van Eijk R."/>
            <person name="Schleper C."/>
            <person name="Guy L."/>
            <person name="Ettema T.J."/>
        </authorList>
    </citation>
    <scope>NUCLEOTIDE SEQUENCE</scope>
</reference>
<name>A0A0F9DLJ9_9ZZZZ</name>